<comment type="similarity">
    <text evidence="1 4">Belongs to the DNA mismatch repair MutL/HexB family.</text>
</comment>
<dbReference type="SUPFAM" id="SSF55874">
    <property type="entry name" value="ATPase domain of HSP90 chaperone/DNA topoisomerase II/histidine kinase"/>
    <property type="match status" value="1"/>
</dbReference>
<dbReference type="GO" id="GO:0140664">
    <property type="term" value="F:ATP-dependent DNA damage sensor activity"/>
    <property type="evidence" value="ECO:0007669"/>
    <property type="project" value="InterPro"/>
</dbReference>
<dbReference type="InterPro" id="IPR002099">
    <property type="entry name" value="MutL/Mlh/PMS"/>
</dbReference>
<dbReference type="EMBL" id="BJWJ01000003">
    <property type="protein sequence ID" value="GEM03361.1"/>
    <property type="molecule type" value="Genomic_DNA"/>
</dbReference>
<dbReference type="NCBIfam" id="TIGR00585">
    <property type="entry name" value="mutl"/>
    <property type="match status" value="1"/>
</dbReference>
<dbReference type="InterPro" id="IPR038973">
    <property type="entry name" value="MutL/Mlh/Pms-like"/>
</dbReference>
<dbReference type="RefSeq" id="WP_371859874.1">
    <property type="nucleotide sequence ID" value="NZ_BJWJ01000003.1"/>
</dbReference>
<dbReference type="SMART" id="SM00853">
    <property type="entry name" value="MutL_C"/>
    <property type="match status" value="1"/>
</dbReference>
<dbReference type="PANTHER" id="PTHR10073">
    <property type="entry name" value="DNA MISMATCH REPAIR PROTEIN MLH, PMS, MUTL"/>
    <property type="match status" value="1"/>
</dbReference>
<dbReference type="AlphaFoldDB" id="A0A1I6QHJ0"/>
<dbReference type="InterPro" id="IPR020568">
    <property type="entry name" value="Ribosomal_Su5_D2-typ_SF"/>
</dbReference>
<dbReference type="Pfam" id="PF08676">
    <property type="entry name" value="MutL_C"/>
    <property type="match status" value="1"/>
</dbReference>
<keyword evidence="11" id="KW-1185">Reference proteome</keyword>
<keyword evidence="3 4" id="KW-0234">DNA repair</keyword>
<evidence type="ECO:0000313" key="8">
    <source>
        <dbReference type="EMBL" id="GEM03361.1"/>
    </source>
</evidence>
<dbReference type="NCBIfam" id="NF000950">
    <property type="entry name" value="PRK00095.1-3"/>
    <property type="match status" value="1"/>
</dbReference>
<evidence type="ECO:0000313" key="10">
    <source>
        <dbReference type="Proteomes" id="UP000199139"/>
    </source>
</evidence>
<dbReference type="SMART" id="SM01340">
    <property type="entry name" value="DNA_mis_repair"/>
    <property type="match status" value="1"/>
</dbReference>
<evidence type="ECO:0000259" key="7">
    <source>
        <dbReference type="SMART" id="SM01340"/>
    </source>
</evidence>
<dbReference type="InterPro" id="IPR042121">
    <property type="entry name" value="MutL_C_regsub"/>
</dbReference>
<dbReference type="Gene3D" id="3.30.230.10">
    <property type="match status" value="1"/>
</dbReference>
<evidence type="ECO:0000256" key="1">
    <source>
        <dbReference type="ARBA" id="ARBA00006082"/>
    </source>
</evidence>
<evidence type="ECO:0000313" key="9">
    <source>
        <dbReference type="EMBL" id="SFS51941.1"/>
    </source>
</evidence>
<dbReference type="CDD" id="cd16926">
    <property type="entry name" value="HATPase_MutL-MLH-PMS-like"/>
    <property type="match status" value="1"/>
</dbReference>
<dbReference type="Proteomes" id="UP000321773">
    <property type="component" value="Unassembled WGS sequence"/>
</dbReference>
<dbReference type="InterPro" id="IPR036890">
    <property type="entry name" value="HATPase_C_sf"/>
</dbReference>
<dbReference type="FunFam" id="3.30.565.10:FF:000003">
    <property type="entry name" value="DNA mismatch repair endonuclease MutL"/>
    <property type="match status" value="1"/>
</dbReference>
<feature type="region of interest" description="Disordered" evidence="5">
    <location>
        <begin position="338"/>
        <end position="393"/>
    </location>
</feature>
<reference evidence="8 11" key="2">
    <citation type="submission" date="2019-07" db="EMBL/GenBank/DDBJ databases">
        <title>Whole genome shotgun sequence of Halolactibacillus miurensis NBRC 100873.</title>
        <authorList>
            <person name="Hosoyama A."/>
            <person name="Uohara A."/>
            <person name="Ohji S."/>
            <person name="Ichikawa N."/>
        </authorList>
    </citation>
    <scope>NUCLEOTIDE SEQUENCE [LARGE SCALE GENOMIC DNA]</scope>
    <source>
        <strain evidence="8 11">NBRC 100873</strain>
    </source>
</reference>
<dbReference type="InterPro" id="IPR014721">
    <property type="entry name" value="Ribsml_uS5_D2-typ_fold_subgr"/>
</dbReference>
<evidence type="ECO:0000256" key="3">
    <source>
        <dbReference type="ARBA" id="ARBA00023204"/>
    </source>
</evidence>
<dbReference type="InterPro" id="IPR014762">
    <property type="entry name" value="DNA_mismatch_repair_CS"/>
</dbReference>
<keyword evidence="2 4" id="KW-0227">DNA damage</keyword>
<dbReference type="GO" id="GO:0030983">
    <property type="term" value="F:mismatched DNA binding"/>
    <property type="evidence" value="ECO:0007669"/>
    <property type="project" value="InterPro"/>
</dbReference>
<accession>A0A1I6QHJ0</accession>
<gene>
    <name evidence="4 8" type="primary">mutL</name>
    <name evidence="8" type="ORF">HMI01_03490</name>
    <name evidence="9" type="ORF">SAMN05421668_104160</name>
</gene>
<dbReference type="STRING" id="306541.SAMN05421668_104160"/>
<evidence type="ECO:0000259" key="6">
    <source>
        <dbReference type="SMART" id="SM00853"/>
    </source>
</evidence>
<dbReference type="GO" id="GO:0032300">
    <property type="term" value="C:mismatch repair complex"/>
    <property type="evidence" value="ECO:0007669"/>
    <property type="project" value="InterPro"/>
</dbReference>
<comment type="function">
    <text evidence="4">This protein is involved in the repair of mismatches in DNA. It is required for dam-dependent methyl-directed DNA mismatch repair. May act as a 'molecular matchmaker', a protein that promotes the formation of a stable complex between two or more DNA-binding proteins in an ATP-dependent manner without itself being part of a final effector complex.</text>
</comment>
<evidence type="ECO:0000313" key="11">
    <source>
        <dbReference type="Proteomes" id="UP000321773"/>
    </source>
</evidence>
<dbReference type="HAMAP" id="MF_00149">
    <property type="entry name" value="DNA_mis_repair"/>
    <property type="match status" value="1"/>
</dbReference>
<evidence type="ECO:0000256" key="2">
    <source>
        <dbReference type="ARBA" id="ARBA00022763"/>
    </source>
</evidence>
<dbReference type="InterPro" id="IPR042120">
    <property type="entry name" value="MutL_C_dimsub"/>
</dbReference>
<dbReference type="GO" id="GO:0005524">
    <property type="term" value="F:ATP binding"/>
    <property type="evidence" value="ECO:0007669"/>
    <property type="project" value="InterPro"/>
</dbReference>
<feature type="domain" description="MutL C-terminal dimerisation" evidence="6">
    <location>
        <begin position="468"/>
        <end position="610"/>
    </location>
</feature>
<dbReference type="SUPFAM" id="SSF54211">
    <property type="entry name" value="Ribosomal protein S5 domain 2-like"/>
    <property type="match status" value="1"/>
</dbReference>
<dbReference type="InterPro" id="IPR020667">
    <property type="entry name" value="DNA_mismatch_repair_MutL"/>
</dbReference>
<dbReference type="SUPFAM" id="SSF118116">
    <property type="entry name" value="DNA mismatch repair protein MutL"/>
    <property type="match status" value="1"/>
</dbReference>
<organism evidence="9 10">
    <name type="scientific">Halolactibacillus miurensis</name>
    <dbReference type="NCBI Taxonomy" id="306541"/>
    <lineage>
        <taxon>Bacteria</taxon>
        <taxon>Bacillati</taxon>
        <taxon>Bacillota</taxon>
        <taxon>Bacilli</taxon>
        <taxon>Bacillales</taxon>
        <taxon>Bacillaceae</taxon>
        <taxon>Halolactibacillus</taxon>
    </lineage>
</organism>
<dbReference type="Gene3D" id="3.30.565.10">
    <property type="entry name" value="Histidine kinase-like ATPase, C-terminal domain"/>
    <property type="match status" value="1"/>
</dbReference>
<dbReference type="Pfam" id="PF01119">
    <property type="entry name" value="DNA_mis_repair"/>
    <property type="match status" value="1"/>
</dbReference>
<dbReference type="InterPro" id="IPR013507">
    <property type="entry name" value="DNA_mismatch_S5_2-like"/>
</dbReference>
<name>A0A1I6QHJ0_9BACI</name>
<dbReference type="Proteomes" id="UP000199139">
    <property type="component" value="Unassembled WGS sequence"/>
</dbReference>
<dbReference type="Gene3D" id="3.30.1540.20">
    <property type="entry name" value="MutL, C-terminal domain, dimerisation subdomain"/>
    <property type="match status" value="1"/>
</dbReference>
<evidence type="ECO:0000256" key="5">
    <source>
        <dbReference type="SAM" id="MobiDB-lite"/>
    </source>
</evidence>
<dbReference type="PANTHER" id="PTHR10073:SF12">
    <property type="entry name" value="DNA MISMATCH REPAIR PROTEIN MLH1"/>
    <property type="match status" value="1"/>
</dbReference>
<sequence length="654" mass="74227">MAIELMSDALSNKIAAGEVVERPASVIKELVENSIDANSQMIKVDVYEAGLMRMKVTDDGDGMTESDASVAFLRHATSKIKSEQDLFHVRTLGFRGEALASIAAVSKLTLKTSTGDGAGILIQYEGGKEISREKADARKGTEITVDQLFFNTPARLKYMKTIHTELGHITDVINRLSLSHPGIRFTLAHNDKVIFKSNGRGDLLQIIAQIYGVNVAKKMINIEHKTLDYTISGYIAKPEVTRSGRQYLSTLVNGRFVRSVILNKAILSGYHTLLPIGRHPIVVLQIEMDPILVDVNVHPTKLDVRFSKEKELFIAIETAIKNAFRQERLIPDYTEKKPKLKKEVSEQASFSFDHTSSDIPDTERKQVSDLNARVNNQDSAAVDESDRDETGMNNFVPQIDELTDHSSDDRNITRDIEQHAATAFPETVHENTERLPEATVDSSSVNEQMMEDEREDAANNSRMPLMYPVGQHHGTYIIAENDQGMYVIDQHAAQERIKYEYYRDKIVEVDPVLQELLVPMTFDFSKQEALLIEQYQTDFEAIGLFFEPFGQQTYRITAHPNWFPAGFEEETIRDIIAQIIEDEKIDLKKLREDAAILMACKKSIKANHHLNYDDMFELLETLRKTEDPFTCPHGRPIVIHFSTYELEKMFKRIM</sequence>
<dbReference type="PROSITE" id="PS00058">
    <property type="entry name" value="DNA_MISMATCH_REPAIR_1"/>
    <property type="match status" value="1"/>
</dbReference>
<feature type="domain" description="DNA mismatch repair protein S5" evidence="7">
    <location>
        <begin position="207"/>
        <end position="325"/>
    </location>
</feature>
<protein>
    <recommendedName>
        <fullName evidence="4">DNA mismatch repair protein MutL</fullName>
    </recommendedName>
</protein>
<dbReference type="InterPro" id="IPR014790">
    <property type="entry name" value="MutL_C"/>
</dbReference>
<dbReference type="Pfam" id="PF13589">
    <property type="entry name" value="HATPase_c_3"/>
    <property type="match status" value="1"/>
</dbReference>
<dbReference type="CDD" id="cd00782">
    <property type="entry name" value="MutL_Trans"/>
    <property type="match status" value="1"/>
</dbReference>
<dbReference type="GO" id="GO:0016887">
    <property type="term" value="F:ATP hydrolysis activity"/>
    <property type="evidence" value="ECO:0007669"/>
    <property type="project" value="InterPro"/>
</dbReference>
<dbReference type="InterPro" id="IPR037198">
    <property type="entry name" value="MutL_C_sf"/>
</dbReference>
<reference evidence="9 10" key="1">
    <citation type="submission" date="2016-10" db="EMBL/GenBank/DDBJ databases">
        <authorList>
            <person name="de Groot N.N."/>
        </authorList>
    </citation>
    <scope>NUCLEOTIDE SEQUENCE [LARGE SCALE GENOMIC DNA]</scope>
    <source>
        <strain evidence="9 10">DSM 17074</strain>
    </source>
</reference>
<proteinExistence type="inferred from homology"/>
<dbReference type="Gene3D" id="3.30.1370.100">
    <property type="entry name" value="MutL, C-terminal domain, regulatory subdomain"/>
    <property type="match status" value="1"/>
</dbReference>
<evidence type="ECO:0000256" key="4">
    <source>
        <dbReference type="HAMAP-Rule" id="MF_00149"/>
    </source>
</evidence>
<dbReference type="GO" id="GO:0006298">
    <property type="term" value="P:mismatch repair"/>
    <property type="evidence" value="ECO:0007669"/>
    <property type="project" value="UniProtKB-UniRule"/>
</dbReference>
<dbReference type="EMBL" id="FPAI01000004">
    <property type="protein sequence ID" value="SFS51941.1"/>
    <property type="molecule type" value="Genomic_DNA"/>
</dbReference>
<feature type="compositionally biased region" description="Polar residues" evidence="5">
    <location>
        <begin position="346"/>
        <end position="359"/>
    </location>
</feature>